<keyword evidence="3" id="KW-0472">Membrane</keyword>
<feature type="transmembrane region" description="Helical" evidence="3">
    <location>
        <begin position="17"/>
        <end position="37"/>
    </location>
</feature>
<feature type="transmembrane region" description="Helical" evidence="3">
    <location>
        <begin position="49"/>
        <end position="72"/>
    </location>
</feature>
<dbReference type="AlphaFoldDB" id="V8NC63"/>
<feature type="non-terminal residue" evidence="5">
    <location>
        <position position="172"/>
    </location>
</feature>
<proteinExistence type="predicted"/>
<dbReference type="SUPFAM" id="SSF57535">
    <property type="entry name" value="Complement control module/SCR domain"/>
    <property type="match status" value="1"/>
</dbReference>
<accession>V8NC63</accession>
<dbReference type="InterPro" id="IPR035976">
    <property type="entry name" value="Sushi/SCR/CCP_sf"/>
</dbReference>
<organism evidence="5 6">
    <name type="scientific">Ophiophagus hannah</name>
    <name type="common">King cobra</name>
    <name type="synonym">Naja hannah</name>
    <dbReference type="NCBI Taxonomy" id="8665"/>
    <lineage>
        <taxon>Eukaryota</taxon>
        <taxon>Metazoa</taxon>
        <taxon>Chordata</taxon>
        <taxon>Craniata</taxon>
        <taxon>Vertebrata</taxon>
        <taxon>Euteleostomi</taxon>
        <taxon>Lepidosauria</taxon>
        <taxon>Squamata</taxon>
        <taxon>Bifurcata</taxon>
        <taxon>Unidentata</taxon>
        <taxon>Episquamata</taxon>
        <taxon>Toxicofera</taxon>
        <taxon>Serpentes</taxon>
        <taxon>Colubroidea</taxon>
        <taxon>Elapidae</taxon>
        <taxon>Elapinae</taxon>
        <taxon>Ophiophagus</taxon>
    </lineage>
</organism>
<dbReference type="InterPro" id="IPR000436">
    <property type="entry name" value="Sushi_SCR_CCP_dom"/>
</dbReference>
<sequence>KFSGSPTKDTNLGLSHFALWVLAVEILALSEAANILLRILLKIRDFSTAAAMMALSCSQAGLLAWMLLLMSLSEVQSDCPRPVLPLHSSLRGGGDLADAYPVGTVLQLQCNPGYENIPGTMPRMICLDTSKWSNLPTLCQGKRCPTPNIENGKMVSSDDSRLGEEVTLGCNY</sequence>
<feature type="non-terminal residue" evidence="5">
    <location>
        <position position="1"/>
    </location>
</feature>
<protein>
    <submittedName>
        <fullName evidence="5">Complement decay-accelerating factor</fullName>
    </submittedName>
</protein>
<keyword evidence="6" id="KW-1185">Reference proteome</keyword>
<gene>
    <name evidence="5" type="primary">CD55</name>
    <name evidence="5" type="ORF">L345_14758</name>
</gene>
<keyword evidence="3" id="KW-1133">Transmembrane helix</keyword>
<evidence type="ECO:0000256" key="1">
    <source>
        <dbReference type="ARBA" id="ARBA00023157"/>
    </source>
</evidence>
<evidence type="ECO:0000256" key="2">
    <source>
        <dbReference type="PROSITE-ProRule" id="PRU00302"/>
    </source>
</evidence>
<evidence type="ECO:0000256" key="3">
    <source>
        <dbReference type="SAM" id="Phobius"/>
    </source>
</evidence>
<keyword evidence="1" id="KW-1015">Disulfide bond</keyword>
<dbReference type="PROSITE" id="PS50923">
    <property type="entry name" value="SUSHI"/>
    <property type="match status" value="1"/>
</dbReference>
<dbReference type="Gene3D" id="2.10.70.10">
    <property type="entry name" value="Complement Module, domain 1"/>
    <property type="match status" value="1"/>
</dbReference>
<dbReference type="OrthoDB" id="6127264at2759"/>
<dbReference type="Proteomes" id="UP000018936">
    <property type="component" value="Unassembled WGS sequence"/>
</dbReference>
<dbReference type="CDD" id="cd00033">
    <property type="entry name" value="CCP"/>
    <property type="match status" value="1"/>
</dbReference>
<dbReference type="EMBL" id="AZIM01005532">
    <property type="protein sequence ID" value="ETE59511.1"/>
    <property type="molecule type" value="Genomic_DNA"/>
</dbReference>
<dbReference type="Pfam" id="PF00084">
    <property type="entry name" value="Sushi"/>
    <property type="match status" value="1"/>
</dbReference>
<comment type="caution">
    <text evidence="5">The sequence shown here is derived from an EMBL/GenBank/DDBJ whole genome shotgun (WGS) entry which is preliminary data.</text>
</comment>
<dbReference type="SMART" id="SM00032">
    <property type="entry name" value="CCP"/>
    <property type="match status" value="1"/>
</dbReference>
<evidence type="ECO:0000313" key="5">
    <source>
        <dbReference type="EMBL" id="ETE59511.1"/>
    </source>
</evidence>
<keyword evidence="3" id="KW-0812">Transmembrane</keyword>
<name>V8NC63_OPHHA</name>
<reference evidence="5 6" key="1">
    <citation type="journal article" date="2013" name="Proc. Natl. Acad. Sci. U.S.A.">
        <title>The king cobra genome reveals dynamic gene evolution and adaptation in the snake venom system.</title>
        <authorList>
            <person name="Vonk F.J."/>
            <person name="Casewell N.R."/>
            <person name="Henkel C.V."/>
            <person name="Heimberg A.M."/>
            <person name="Jansen H.J."/>
            <person name="McCleary R.J."/>
            <person name="Kerkkamp H.M."/>
            <person name="Vos R.A."/>
            <person name="Guerreiro I."/>
            <person name="Calvete J.J."/>
            <person name="Wuster W."/>
            <person name="Woods A.E."/>
            <person name="Logan J.M."/>
            <person name="Harrison R.A."/>
            <person name="Castoe T.A."/>
            <person name="de Koning A.P."/>
            <person name="Pollock D.D."/>
            <person name="Yandell M."/>
            <person name="Calderon D."/>
            <person name="Renjifo C."/>
            <person name="Currier R.B."/>
            <person name="Salgado D."/>
            <person name="Pla D."/>
            <person name="Sanz L."/>
            <person name="Hyder A.S."/>
            <person name="Ribeiro J.M."/>
            <person name="Arntzen J.W."/>
            <person name="van den Thillart G.E."/>
            <person name="Boetzer M."/>
            <person name="Pirovano W."/>
            <person name="Dirks R.P."/>
            <person name="Spaink H.P."/>
            <person name="Duboule D."/>
            <person name="McGlinn E."/>
            <person name="Kini R.M."/>
            <person name="Richardson M.K."/>
        </authorList>
    </citation>
    <scope>NUCLEOTIDE SEQUENCE</scope>
    <source>
        <tissue evidence="5">Blood</tissue>
    </source>
</reference>
<evidence type="ECO:0000313" key="6">
    <source>
        <dbReference type="Proteomes" id="UP000018936"/>
    </source>
</evidence>
<comment type="caution">
    <text evidence="2">Lacks conserved residue(s) required for the propagation of feature annotation.</text>
</comment>
<feature type="domain" description="Sushi" evidence="4">
    <location>
        <begin position="77"/>
        <end position="141"/>
    </location>
</feature>
<evidence type="ECO:0000259" key="4">
    <source>
        <dbReference type="PROSITE" id="PS50923"/>
    </source>
</evidence>
<keyword evidence="2" id="KW-0768">Sushi</keyword>